<dbReference type="InterPro" id="IPR050194">
    <property type="entry name" value="Glycosyltransferase_grp1"/>
</dbReference>
<evidence type="ECO:0000259" key="1">
    <source>
        <dbReference type="Pfam" id="PF00534"/>
    </source>
</evidence>
<name>A0A1F5YSN3_9BACT</name>
<protein>
    <recommendedName>
        <fullName evidence="1">Glycosyl transferase family 1 domain-containing protein</fullName>
    </recommendedName>
</protein>
<accession>A0A1F5YSN3</accession>
<evidence type="ECO:0000313" key="2">
    <source>
        <dbReference type="EMBL" id="OGG03115.1"/>
    </source>
</evidence>
<dbReference type="EMBL" id="MFJA01000039">
    <property type="protein sequence ID" value="OGG03115.1"/>
    <property type="molecule type" value="Genomic_DNA"/>
</dbReference>
<gene>
    <name evidence="2" type="ORF">A2W14_04575</name>
</gene>
<sequence>MRIAILGSVVLPVPPTHQGGTEWIAFYQARGLAKLGHEVLLFAPKGSMEEGYRLVEIGPTSPRLAGLRGASNNLEEIESSRKLRQENVYLAQVIEKLIEFKDEYEVILNNMRGEAVLLPVAKLLGKPLINVMHLPLFDELANLFKKFNTSIVTISNAQRKSYPDLNYLATVYNCVDTEKYTYNPHPLGDYLLMMGTIGRHKNQGSAIRVARKLGMKLILAGKIRDQDYYEELKKDIDGKNIIWYGELDFYKKVELYQNAKAFLFPILWEEPFGLVMIEAMSCGTPVVAFSNGAIPEVVVDGKTGFVIDTGGGVEKADEKMAEAVKRLGEIKRQDCRNHAVDNFSVEKMVKGYEEALLTNWL</sequence>
<dbReference type="AlphaFoldDB" id="A0A1F5YSN3"/>
<feature type="domain" description="Glycosyl transferase family 1" evidence="1">
    <location>
        <begin position="190"/>
        <end position="337"/>
    </location>
</feature>
<dbReference type="Gene3D" id="3.40.50.2000">
    <property type="entry name" value="Glycogen Phosphorylase B"/>
    <property type="match status" value="2"/>
</dbReference>
<dbReference type="SUPFAM" id="SSF53756">
    <property type="entry name" value="UDP-Glycosyltransferase/glycogen phosphorylase"/>
    <property type="match status" value="1"/>
</dbReference>
<proteinExistence type="predicted"/>
<dbReference type="GO" id="GO:0016757">
    <property type="term" value="F:glycosyltransferase activity"/>
    <property type="evidence" value="ECO:0007669"/>
    <property type="project" value="InterPro"/>
</dbReference>
<dbReference type="PANTHER" id="PTHR45947">
    <property type="entry name" value="SULFOQUINOVOSYL TRANSFERASE SQD2"/>
    <property type="match status" value="1"/>
</dbReference>
<dbReference type="STRING" id="1798371.A2W14_04575"/>
<dbReference type="Proteomes" id="UP000176665">
    <property type="component" value="Unassembled WGS sequence"/>
</dbReference>
<reference evidence="2 3" key="1">
    <citation type="journal article" date="2016" name="Nat. Commun.">
        <title>Thousands of microbial genomes shed light on interconnected biogeochemical processes in an aquifer system.</title>
        <authorList>
            <person name="Anantharaman K."/>
            <person name="Brown C.T."/>
            <person name="Hug L.A."/>
            <person name="Sharon I."/>
            <person name="Castelle C.J."/>
            <person name="Probst A.J."/>
            <person name="Thomas B.C."/>
            <person name="Singh A."/>
            <person name="Wilkins M.J."/>
            <person name="Karaoz U."/>
            <person name="Brodie E.L."/>
            <person name="Williams K.H."/>
            <person name="Hubbard S.S."/>
            <person name="Banfield J.F."/>
        </authorList>
    </citation>
    <scope>NUCLEOTIDE SEQUENCE [LARGE SCALE GENOMIC DNA]</scope>
</reference>
<organism evidence="2 3">
    <name type="scientific">Candidatus Gottesmanbacteria bacterium RBG_16_37_8</name>
    <dbReference type="NCBI Taxonomy" id="1798371"/>
    <lineage>
        <taxon>Bacteria</taxon>
        <taxon>Candidatus Gottesmaniibacteriota</taxon>
    </lineage>
</organism>
<comment type="caution">
    <text evidence="2">The sequence shown here is derived from an EMBL/GenBank/DDBJ whole genome shotgun (WGS) entry which is preliminary data.</text>
</comment>
<dbReference type="Pfam" id="PF00534">
    <property type="entry name" value="Glycos_transf_1"/>
    <property type="match status" value="1"/>
</dbReference>
<evidence type="ECO:0000313" key="3">
    <source>
        <dbReference type="Proteomes" id="UP000176665"/>
    </source>
</evidence>
<dbReference type="PANTHER" id="PTHR45947:SF3">
    <property type="entry name" value="SULFOQUINOVOSYL TRANSFERASE SQD2"/>
    <property type="match status" value="1"/>
</dbReference>
<dbReference type="InterPro" id="IPR001296">
    <property type="entry name" value="Glyco_trans_1"/>
</dbReference>
<dbReference type="CDD" id="cd03802">
    <property type="entry name" value="GT4_AviGT4-like"/>
    <property type="match status" value="1"/>
</dbReference>